<name>E6N3W8_CALS0</name>
<reference evidence="2" key="3">
    <citation type="journal article" date="2012" name="PLoS ONE">
        <title>A Deeply Branching Thermophilic Bacterium with an Ancient Acetyl-CoA Pathway Dominates a Subsurface Ecosystem.</title>
        <authorList>
            <person name="Takami H."/>
            <person name="Noguchi H."/>
            <person name="Takaki Y."/>
            <person name="Uchiyama I."/>
            <person name="Toyoda A."/>
            <person name="Nishi S."/>
            <person name="Chee G.-J."/>
            <person name="Arai W."/>
            <person name="Nunoura T."/>
            <person name="Itoh T."/>
            <person name="Hattori M."/>
            <person name="Takai K."/>
        </authorList>
    </citation>
    <scope>NUCLEOTIDE SEQUENCE</scope>
</reference>
<feature type="transmembrane region" description="Helical" evidence="1">
    <location>
        <begin position="158"/>
        <end position="178"/>
    </location>
</feature>
<reference evidence="2" key="2">
    <citation type="journal article" date="2011" name="Nucleic Acids Res.">
        <title>Insights into the evolution of Archaea and eukaryotic protein modifier systems revealed by the genome of a novel archaeal group.</title>
        <authorList>
            <person name="Nunoura T."/>
            <person name="Takaki Y."/>
            <person name="Kakuta J."/>
            <person name="Nishi S."/>
            <person name="Sugahara J."/>
            <person name="Kazama H."/>
            <person name="Chee G."/>
            <person name="Hattori M."/>
            <person name="Kanai A."/>
            <person name="Atomi H."/>
            <person name="Takai K."/>
            <person name="Takami H."/>
        </authorList>
    </citation>
    <scope>NUCLEOTIDE SEQUENCE</scope>
</reference>
<reference evidence="2" key="1">
    <citation type="journal article" date="2005" name="Environ. Microbiol.">
        <title>Genetic and functional properties of uncultivated thermophilic crenarchaeotes from a subsurface gold mine as revealed by analysis of genome fragments.</title>
        <authorList>
            <person name="Nunoura T."/>
            <person name="Hirayama H."/>
            <person name="Takami H."/>
            <person name="Oida H."/>
            <person name="Nishi S."/>
            <person name="Shimamura S."/>
            <person name="Suzuki Y."/>
            <person name="Inagaki F."/>
            <person name="Takai K."/>
            <person name="Nealson K.H."/>
            <person name="Horikoshi K."/>
        </authorList>
    </citation>
    <scope>NUCLEOTIDE SEQUENCE</scope>
</reference>
<feature type="transmembrane region" description="Helical" evidence="1">
    <location>
        <begin position="37"/>
        <end position="54"/>
    </location>
</feature>
<evidence type="ECO:0000313" key="2">
    <source>
        <dbReference type="EMBL" id="BAJ48972.1"/>
    </source>
</evidence>
<organism evidence="2">
    <name type="scientific">Caldiarchaeum subterraneum</name>
    <dbReference type="NCBI Taxonomy" id="311458"/>
    <lineage>
        <taxon>Archaea</taxon>
        <taxon>Nitrososphaerota</taxon>
        <taxon>Candidatus Caldarchaeales</taxon>
        <taxon>Candidatus Caldarchaeaceae</taxon>
        <taxon>Candidatus Caldarchaeum</taxon>
    </lineage>
</organism>
<proteinExistence type="predicted"/>
<keyword evidence="1" id="KW-0472">Membrane</keyword>
<sequence>MLLSLSYLHGSEFYWKNLYISENLYIHMFTLPTVEEIVLTLVLFIWILFVTSFVTRRTYNWMVGRGMAHHVAVYYNRKIIHVLAGAVAAIVVAYYMKSYLPVIVLVAVLAVGNYLPHKRNKLMYWYQVEDNMFEVHFVIMWGLIMGLGFYLGDVRLGLLPILFMSVGDGVTGFVRNMLYRRRTKSWWGNLAMALFCIPVGYLLYGSLGMVAGAAASFIEKFEFGNVDDNITVPLVSFAFLMGLPLLGVTI</sequence>
<feature type="transmembrane region" description="Helical" evidence="1">
    <location>
        <begin position="75"/>
        <end position="93"/>
    </location>
</feature>
<keyword evidence="1" id="KW-1133">Transmembrane helix</keyword>
<feature type="transmembrane region" description="Helical" evidence="1">
    <location>
        <begin position="230"/>
        <end position="248"/>
    </location>
</feature>
<feature type="transmembrane region" description="Helical" evidence="1">
    <location>
        <begin position="99"/>
        <end position="115"/>
    </location>
</feature>
<protein>
    <submittedName>
        <fullName evidence="2">Hypothetical conserved protein</fullName>
    </submittedName>
</protein>
<dbReference type="EMBL" id="AP011786">
    <property type="protein sequence ID" value="BAJ48972.1"/>
    <property type="molecule type" value="Genomic_DNA"/>
</dbReference>
<dbReference type="AlphaFoldDB" id="E6N3W8"/>
<evidence type="ECO:0000256" key="1">
    <source>
        <dbReference type="SAM" id="Phobius"/>
    </source>
</evidence>
<gene>
    <name evidence="2" type="ORF">HGMM_F52F07C20</name>
</gene>
<accession>E6N3W8</accession>
<feature type="transmembrane region" description="Helical" evidence="1">
    <location>
        <begin position="135"/>
        <end position="152"/>
    </location>
</feature>
<keyword evidence="1" id="KW-0812">Transmembrane</keyword>
<feature type="transmembrane region" description="Helical" evidence="1">
    <location>
        <begin position="190"/>
        <end position="218"/>
    </location>
</feature>